<dbReference type="EMBL" id="PXOH01000007">
    <property type="protein sequence ID" value="PSF37775.1"/>
    <property type="molecule type" value="Genomic_DNA"/>
</dbReference>
<evidence type="ECO:0000256" key="3">
    <source>
        <dbReference type="SAM" id="MobiDB-lite"/>
    </source>
</evidence>
<name>A0A2T1LZD6_9CHRO</name>
<dbReference type="PANTHER" id="PTHR34654:SF1">
    <property type="entry name" value="RNA-BINDING PROTEIN KHPA"/>
    <property type="match status" value="1"/>
</dbReference>
<comment type="caution">
    <text evidence="4">The sequence shown here is derived from an EMBL/GenBank/DDBJ whole genome shotgun (WGS) entry which is preliminary data.</text>
</comment>
<dbReference type="PANTHER" id="PTHR34654">
    <property type="entry name" value="UPF0109 PROTEIN SCO5592"/>
    <property type="match status" value="1"/>
</dbReference>
<keyword evidence="1" id="KW-0963">Cytoplasm</keyword>
<protein>
    <submittedName>
        <fullName evidence="4">RNA-binding protein</fullName>
    </submittedName>
</protein>
<sequence length="139" mass="15591">MANVTTIPAYTTSSSPDYSGLVKFLIEPFLESKESISVDCELIKHNLRVWVRVAIEGADKGKVYGRGGRNLQAIRTVLETAATAAGQSLHIEIYESESNDEQFRPEPPKRKPSINNERRSHNLPMNGKQRSRRPAPPKF</sequence>
<feature type="region of interest" description="Disordered" evidence="3">
    <location>
        <begin position="94"/>
        <end position="139"/>
    </location>
</feature>
<gene>
    <name evidence="4" type="ORF">C7H19_09540</name>
</gene>
<reference evidence="4 5" key="2">
    <citation type="submission" date="2018-03" db="EMBL/GenBank/DDBJ databases">
        <authorList>
            <person name="Keele B.F."/>
        </authorList>
    </citation>
    <scope>NUCLEOTIDE SEQUENCE [LARGE SCALE GENOMIC DNA]</scope>
    <source>
        <strain evidence="4 5">CCALA 016</strain>
    </source>
</reference>
<dbReference type="Proteomes" id="UP000239001">
    <property type="component" value="Unassembled WGS sequence"/>
</dbReference>
<keyword evidence="2" id="KW-0694">RNA-binding</keyword>
<dbReference type="OrthoDB" id="511849at2"/>
<evidence type="ECO:0000313" key="4">
    <source>
        <dbReference type="EMBL" id="PSF37775.1"/>
    </source>
</evidence>
<dbReference type="AlphaFoldDB" id="A0A2T1LZD6"/>
<keyword evidence="5" id="KW-1185">Reference proteome</keyword>
<organism evidence="4 5">
    <name type="scientific">Aphanothece hegewaldii CCALA 016</name>
    <dbReference type="NCBI Taxonomy" id="2107694"/>
    <lineage>
        <taxon>Bacteria</taxon>
        <taxon>Bacillati</taxon>
        <taxon>Cyanobacteriota</taxon>
        <taxon>Cyanophyceae</taxon>
        <taxon>Oscillatoriophycideae</taxon>
        <taxon>Chroococcales</taxon>
        <taxon>Aphanothecaceae</taxon>
        <taxon>Aphanothece</taxon>
    </lineage>
</organism>
<dbReference type="RefSeq" id="WP_106456638.1">
    <property type="nucleotide sequence ID" value="NZ_PXOH01000007.1"/>
</dbReference>
<dbReference type="InterPro" id="IPR020627">
    <property type="entry name" value="KhpA"/>
</dbReference>
<feature type="compositionally biased region" description="Basic residues" evidence="3">
    <location>
        <begin position="129"/>
        <end position="139"/>
    </location>
</feature>
<evidence type="ECO:0000256" key="2">
    <source>
        <dbReference type="ARBA" id="ARBA00022884"/>
    </source>
</evidence>
<reference evidence="4 5" key="1">
    <citation type="submission" date="2018-03" db="EMBL/GenBank/DDBJ databases">
        <title>The ancient ancestry and fast evolution of plastids.</title>
        <authorList>
            <person name="Moore K.R."/>
            <person name="Magnabosco C."/>
            <person name="Momper L."/>
            <person name="Gold D.A."/>
            <person name="Bosak T."/>
            <person name="Fournier G.P."/>
        </authorList>
    </citation>
    <scope>NUCLEOTIDE SEQUENCE [LARGE SCALE GENOMIC DNA]</scope>
    <source>
        <strain evidence="4 5">CCALA 016</strain>
    </source>
</reference>
<accession>A0A2T1LZD6</accession>
<evidence type="ECO:0000313" key="5">
    <source>
        <dbReference type="Proteomes" id="UP000239001"/>
    </source>
</evidence>
<dbReference type="GO" id="GO:0003723">
    <property type="term" value="F:RNA binding"/>
    <property type="evidence" value="ECO:0007669"/>
    <property type="project" value="UniProtKB-KW"/>
</dbReference>
<dbReference type="Pfam" id="PF13083">
    <property type="entry name" value="KH_KhpA-B"/>
    <property type="match status" value="1"/>
</dbReference>
<evidence type="ECO:0000256" key="1">
    <source>
        <dbReference type="ARBA" id="ARBA00022490"/>
    </source>
</evidence>
<proteinExistence type="predicted"/>